<dbReference type="EMBL" id="GBXM01028421">
    <property type="protein sequence ID" value="JAH80156.1"/>
    <property type="molecule type" value="Transcribed_RNA"/>
</dbReference>
<name>A0A0E9VQ33_ANGAN</name>
<organism evidence="1">
    <name type="scientific">Anguilla anguilla</name>
    <name type="common">European freshwater eel</name>
    <name type="synonym">Muraena anguilla</name>
    <dbReference type="NCBI Taxonomy" id="7936"/>
    <lineage>
        <taxon>Eukaryota</taxon>
        <taxon>Metazoa</taxon>
        <taxon>Chordata</taxon>
        <taxon>Craniata</taxon>
        <taxon>Vertebrata</taxon>
        <taxon>Euteleostomi</taxon>
        <taxon>Actinopterygii</taxon>
        <taxon>Neopterygii</taxon>
        <taxon>Teleostei</taxon>
        <taxon>Anguilliformes</taxon>
        <taxon>Anguillidae</taxon>
        <taxon>Anguilla</taxon>
    </lineage>
</organism>
<sequence length="41" mass="4773">MNMLYLSYSKEKNMNTTGHVFLPSCRTVSKWKMRSGSCLLE</sequence>
<reference evidence="1" key="1">
    <citation type="submission" date="2014-11" db="EMBL/GenBank/DDBJ databases">
        <authorList>
            <person name="Amaro Gonzalez C."/>
        </authorList>
    </citation>
    <scope>NUCLEOTIDE SEQUENCE</scope>
</reference>
<proteinExistence type="predicted"/>
<reference evidence="1" key="2">
    <citation type="journal article" date="2015" name="Fish Shellfish Immunol.">
        <title>Early steps in the European eel (Anguilla anguilla)-Vibrio vulnificus interaction in the gills: Role of the RtxA13 toxin.</title>
        <authorList>
            <person name="Callol A."/>
            <person name="Pajuelo D."/>
            <person name="Ebbesson L."/>
            <person name="Teles M."/>
            <person name="MacKenzie S."/>
            <person name="Amaro C."/>
        </authorList>
    </citation>
    <scope>NUCLEOTIDE SEQUENCE</scope>
</reference>
<accession>A0A0E9VQ33</accession>
<dbReference type="AlphaFoldDB" id="A0A0E9VQ33"/>
<protein>
    <submittedName>
        <fullName evidence="1">Uncharacterized protein</fullName>
    </submittedName>
</protein>
<evidence type="ECO:0000313" key="1">
    <source>
        <dbReference type="EMBL" id="JAH80156.1"/>
    </source>
</evidence>